<dbReference type="GO" id="GO:0003735">
    <property type="term" value="F:structural constituent of ribosome"/>
    <property type="evidence" value="ECO:0007669"/>
    <property type="project" value="UniProtKB-UniRule"/>
</dbReference>
<reference evidence="13" key="1">
    <citation type="submission" date="2021-01" db="EMBL/GenBank/DDBJ databases">
        <authorList>
            <person name="Kaushik A."/>
        </authorList>
    </citation>
    <scope>NUCLEOTIDE SEQUENCE</scope>
    <source>
        <strain evidence="13">AG1-1B</strain>
    </source>
</reference>
<dbReference type="SUPFAM" id="SSF82282">
    <property type="entry name" value="Homocysteine S-methyltransferase"/>
    <property type="match status" value="1"/>
</dbReference>
<dbReference type="GO" id="GO:0006412">
    <property type="term" value="P:translation"/>
    <property type="evidence" value="ECO:0007669"/>
    <property type="project" value="UniProtKB-UniRule"/>
</dbReference>
<comment type="caution">
    <text evidence="9">Lacks conserved residue(s) required for the propagation of feature annotation.</text>
</comment>
<dbReference type="EMBL" id="CAJMWQ010000977">
    <property type="protein sequence ID" value="CAE6419807.1"/>
    <property type="molecule type" value="Genomic_DNA"/>
</dbReference>
<comment type="caution">
    <text evidence="13">The sequence shown here is derived from an EMBL/GenBank/DDBJ whole genome shotgun (WGS) entry which is preliminary data.</text>
</comment>
<comment type="subunit">
    <text evidence="8">Component of the small ribosomal subunit. Mature ribosomes consist of a small (40S) and a large (60S) subunit. The 40S subunit contains about 33 different proteins and 1 molecule of RNA (18S). The 60S subunit contains about 49 different proteins and 3 molecules of RNA (25S, 5.8S and 5S). Interacts with RPS21.</text>
</comment>
<evidence type="ECO:0000256" key="8">
    <source>
        <dbReference type="HAMAP-Rule" id="MF_03015"/>
    </source>
</evidence>
<evidence type="ECO:0000256" key="4">
    <source>
        <dbReference type="ARBA" id="ARBA00022603"/>
    </source>
</evidence>
<feature type="compositionally biased region" description="Polar residues" evidence="11">
    <location>
        <begin position="645"/>
        <end position="657"/>
    </location>
</feature>
<keyword evidence="5" id="KW-0808">Transferase</keyword>
<feature type="domain" description="Hcy-binding" evidence="12">
    <location>
        <begin position="12"/>
        <end position="386"/>
    </location>
</feature>
<dbReference type="InterPro" id="IPR001865">
    <property type="entry name" value="Ribosomal_uS2"/>
</dbReference>
<dbReference type="GO" id="GO:0032259">
    <property type="term" value="P:methylation"/>
    <property type="evidence" value="ECO:0007669"/>
    <property type="project" value="UniProtKB-KW"/>
</dbReference>
<dbReference type="Gene3D" id="3.40.50.10490">
    <property type="entry name" value="Glucose-6-phosphate isomerase like protein, domain 1"/>
    <property type="match status" value="1"/>
</dbReference>
<dbReference type="Pfam" id="PF00318">
    <property type="entry name" value="Ribosomal_S2"/>
    <property type="match status" value="2"/>
</dbReference>
<dbReference type="GO" id="GO:0000028">
    <property type="term" value="P:ribosomal small subunit assembly"/>
    <property type="evidence" value="ECO:0007669"/>
    <property type="project" value="UniProtKB-UniRule"/>
</dbReference>
<keyword evidence="4" id="KW-0489">Methyltransferase</keyword>
<dbReference type="HAMAP" id="MF_03015">
    <property type="entry name" value="Ribosomal_S2_euk"/>
    <property type="match status" value="1"/>
</dbReference>
<keyword evidence="6 8" id="KW-0689">Ribosomal protein</keyword>
<dbReference type="InterPro" id="IPR005707">
    <property type="entry name" value="Ribosomal_uS2_euk/arc"/>
</dbReference>
<dbReference type="InterPro" id="IPR027498">
    <property type="entry name" value="Ribosomal_uS2_euk"/>
</dbReference>
<dbReference type="Gene3D" id="3.20.20.330">
    <property type="entry name" value="Homocysteine-binding-like domain"/>
    <property type="match status" value="1"/>
</dbReference>
<evidence type="ECO:0000259" key="12">
    <source>
        <dbReference type="PROSITE" id="PS50970"/>
    </source>
</evidence>
<dbReference type="Proteomes" id="UP000663826">
    <property type="component" value="Unassembled WGS sequence"/>
</dbReference>
<feature type="region of interest" description="Disordered" evidence="11">
    <location>
        <begin position="581"/>
        <end position="657"/>
    </location>
</feature>
<evidence type="ECO:0000313" key="13">
    <source>
        <dbReference type="EMBL" id="CAE6419807.1"/>
    </source>
</evidence>
<evidence type="ECO:0000313" key="14">
    <source>
        <dbReference type="Proteomes" id="UP000663826"/>
    </source>
</evidence>
<organism evidence="13 14">
    <name type="scientific">Rhizoctonia solani</name>
    <dbReference type="NCBI Taxonomy" id="456999"/>
    <lineage>
        <taxon>Eukaryota</taxon>
        <taxon>Fungi</taxon>
        <taxon>Dikarya</taxon>
        <taxon>Basidiomycota</taxon>
        <taxon>Agaricomycotina</taxon>
        <taxon>Agaricomycetes</taxon>
        <taxon>Cantharellales</taxon>
        <taxon>Ceratobasidiaceae</taxon>
        <taxon>Rhizoctonia</taxon>
    </lineage>
</organism>
<dbReference type="PROSITE" id="PS00962">
    <property type="entry name" value="RIBOSOMAL_S2_1"/>
    <property type="match status" value="1"/>
</dbReference>
<dbReference type="InterPro" id="IPR036589">
    <property type="entry name" value="HCY_dom_sf"/>
</dbReference>
<dbReference type="NCBIfam" id="TIGR01012">
    <property type="entry name" value="uS2_euk_arch"/>
    <property type="match status" value="1"/>
</dbReference>
<evidence type="ECO:0000256" key="7">
    <source>
        <dbReference type="ARBA" id="ARBA00023274"/>
    </source>
</evidence>
<dbReference type="AlphaFoldDB" id="A0A8H2XD53"/>
<comment type="subcellular location">
    <subcellularLocation>
        <location evidence="1 8">Cytoplasm</location>
    </subcellularLocation>
</comment>
<evidence type="ECO:0000256" key="3">
    <source>
        <dbReference type="ARBA" id="ARBA00022490"/>
    </source>
</evidence>
<evidence type="ECO:0000256" key="6">
    <source>
        <dbReference type="ARBA" id="ARBA00022980"/>
    </source>
</evidence>
<gene>
    <name evidence="8" type="primary">RPS0</name>
    <name evidence="13" type="ORF">RDB_LOCUS47641</name>
</gene>
<keyword evidence="3 8" id="KW-0963">Cytoplasm</keyword>
<dbReference type="CDD" id="cd01425">
    <property type="entry name" value="RPS2"/>
    <property type="match status" value="1"/>
</dbReference>
<dbReference type="FunFam" id="3.40.50.10490:FF:000010">
    <property type="entry name" value="40S ribosomal protein S0"/>
    <property type="match status" value="1"/>
</dbReference>
<name>A0A8H2XD53_9AGAM</name>
<dbReference type="InterPro" id="IPR023591">
    <property type="entry name" value="Ribosomal_uS2_flav_dom_sf"/>
</dbReference>
<dbReference type="Pfam" id="PF02574">
    <property type="entry name" value="S-methyl_trans"/>
    <property type="match status" value="1"/>
</dbReference>
<comment type="function">
    <text evidence="8">Required for the assembly and/or stability of the 40S ribosomal subunit. Required for the processing of the 20S rRNA-precursor to mature 18S rRNA in a late step of the maturation of 40S ribosomal subunits.</text>
</comment>
<dbReference type="InterPro" id="IPR003726">
    <property type="entry name" value="HCY_dom"/>
</dbReference>
<dbReference type="GO" id="GO:0022627">
    <property type="term" value="C:cytosolic small ribosomal subunit"/>
    <property type="evidence" value="ECO:0007669"/>
    <property type="project" value="UniProtKB-UniRule"/>
</dbReference>
<dbReference type="InterPro" id="IPR018130">
    <property type="entry name" value="Ribosomal_uS2_CS"/>
</dbReference>
<evidence type="ECO:0000256" key="1">
    <source>
        <dbReference type="ARBA" id="ARBA00004496"/>
    </source>
</evidence>
<accession>A0A8H2XD53</accession>
<proteinExistence type="inferred from homology"/>
<dbReference type="PROSITE" id="PS00963">
    <property type="entry name" value="RIBOSOMAL_S2_2"/>
    <property type="match status" value="1"/>
</dbReference>
<dbReference type="PRINTS" id="PR00395">
    <property type="entry name" value="RIBOSOMALS2"/>
</dbReference>
<dbReference type="PROSITE" id="PS50970">
    <property type="entry name" value="HCY"/>
    <property type="match status" value="1"/>
</dbReference>
<protein>
    <recommendedName>
        <fullName evidence="8">Small ribosomal subunit protein uS2</fullName>
    </recommendedName>
</protein>
<dbReference type="SUPFAM" id="SSF52313">
    <property type="entry name" value="Ribosomal protein S2"/>
    <property type="match status" value="1"/>
</dbReference>
<evidence type="ECO:0000256" key="10">
    <source>
        <dbReference type="RuleBase" id="RU003631"/>
    </source>
</evidence>
<evidence type="ECO:0000256" key="5">
    <source>
        <dbReference type="ARBA" id="ARBA00022679"/>
    </source>
</evidence>
<keyword evidence="7 8" id="KW-0687">Ribonucleoprotein</keyword>
<sequence length="657" mass="70951">MTSISENEAQTTRLTSKFARENIAFLDAGLGTTLEDVLHKNISHPLWSAHLIDTDPEAIVEAHLAFLRAGSSIILTATYQCAPETFTRAGYTRDQAVAITHKAIALAVRAREEYINSTPSNTPKPSIALSLGPFGATLSPAAEFSGIYPPPYGPSQFVTFFAGEQASKDEQGAEDALFEFHLERLSMLASSDETWSAIDIIAFETVPLLREARAIRRAMTALASSNSSLRIPPWWISFNFPDGVLPEQAPQGKNYTAGDALKTCFEQHGVNSTAVPDAFGINCTQLKHLHECVSLASSALESLDHGLYPKSGASIVGSQKAGPAFVLYPNGGRVYDPTTMSWLPAAPASSKTKGLPEPDAWAVGLVEVHAMASKYPAALNPTEEDIQLLLSAQAHLGTKNCDKQMEPYVWKRRADGIHLINIGKTWEKLILAARIIAAVENPSDVVAISARPYGQRAVLKFAASTGAQAISGRFTPGNFTNYITRSFKEPRLIIVTDPRVDHQAIREASYVNIPVIALCDTDAPLKFVDVAIPTNNKSKHSIGLIWWLLAREVLRLRGTVPRTPDGWNIMVDMFFYRDPQEIDQPDAPKPAPGTVDDAAQPASEWDASAAPTNAGVAAVTGDSGLDWAADPGNTADWAAEPAGTTWGNEPTADTTWN</sequence>
<dbReference type="PANTHER" id="PTHR11489">
    <property type="entry name" value="40S RIBOSOMAL PROTEIN SA"/>
    <property type="match status" value="1"/>
</dbReference>
<evidence type="ECO:0000256" key="11">
    <source>
        <dbReference type="SAM" id="MobiDB-lite"/>
    </source>
</evidence>
<comment type="similarity">
    <text evidence="2 8 10">Belongs to the universal ribosomal protein uS2 family.</text>
</comment>
<evidence type="ECO:0000256" key="9">
    <source>
        <dbReference type="PROSITE-ProRule" id="PRU00333"/>
    </source>
</evidence>
<evidence type="ECO:0000256" key="2">
    <source>
        <dbReference type="ARBA" id="ARBA00006242"/>
    </source>
</evidence>
<dbReference type="GO" id="GO:0008168">
    <property type="term" value="F:methyltransferase activity"/>
    <property type="evidence" value="ECO:0007669"/>
    <property type="project" value="UniProtKB-KW"/>
</dbReference>